<comment type="caution">
    <text evidence="2">The sequence shown here is derived from an EMBL/GenBank/DDBJ whole genome shotgun (WGS) entry which is preliminary data.</text>
</comment>
<proteinExistence type="predicted"/>
<dbReference type="Proteomes" id="UP001524435">
    <property type="component" value="Unassembled WGS sequence"/>
</dbReference>
<keyword evidence="3" id="KW-1185">Reference proteome</keyword>
<reference evidence="2 3" key="1">
    <citation type="submission" date="2022-06" db="EMBL/GenBank/DDBJ databases">
        <title>Isolation of gut microbiota from human fecal samples.</title>
        <authorList>
            <person name="Pamer E.G."/>
            <person name="Barat B."/>
            <person name="Waligurski E."/>
            <person name="Medina S."/>
            <person name="Paddock L."/>
            <person name="Mostad J."/>
        </authorList>
    </citation>
    <scope>NUCLEOTIDE SEQUENCE [LARGE SCALE GENOMIC DNA]</scope>
    <source>
        <strain evidence="2 3">DFI.6.1</strain>
    </source>
</reference>
<dbReference type="Pfam" id="PF13346">
    <property type="entry name" value="ABC2_membrane_5"/>
    <property type="match status" value="1"/>
</dbReference>
<evidence type="ECO:0000313" key="3">
    <source>
        <dbReference type="Proteomes" id="UP001524435"/>
    </source>
</evidence>
<sequence>MLGIIIKDFYESFCIRKNLFGFIFSYLFLIFVIYGVRNVSGLVLLIVLALPMTSVSPLQYSMEQDEISKFDKKLLTFPLTRKEIVFSKISSTYIFALLSNLVFSLPIVFVYIYCFGVINLSIGLWIFFLGIIMTLVMLPINNIGFFLLGNKKGTILYMIILVIVTLFYIYGNIILKIGNEFMNPSVHIIIISLLVSIILNIIGYYVCVKIYTHKNS</sequence>
<feature type="transmembrane region" description="Helical" evidence="1">
    <location>
        <begin position="187"/>
        <end position="207"/>
    </location>
</feature>
<keyword evidence="1" id="KW-1133">Transmembrane helix</keyword>
<dbReference type="EMBL" id="JANGCH010000003">
    <property type="protein sequence ID" value="MCQ5121232.1"/>
    <property type="molecule type" value="Genomic_DNA"/>
</dbReference>
<feature type="transmembrane region" description="Helical" evidence="1">
    <location>
        <begin position="42"/>
        <end position="60"/>
    </location>
</feature>
<protein>
    <submittedName>
        <fullName evidence="2">ABC-2 transporter permease</fullName>
    </submittedName>
</protein>
<dbReference type="InterPro" id="IPR025699">
    <property type="entry name" value="ABC2_memb-like"/>
</dbReference>
<feature type="transmembrane region" description="Helical" evidence="1">
    <location>
        <begin position="19"/>
        <end position="36"/>
    </location>
</feature>
<evidence type="ECO:0000313" key="2">
    <source>
        <dbReference type="EMBL" id="MCQ5121232.1"/>
    </source>
</evidence>
<feature type="transmembrane region" description="Helical" evidence="1">
    <location>
        <begin position="92"/>
        <end position="118"/>
    </location>
</feature>
<evidence type="ECO:0000256" key="1">
    <source>
        <dbReference type="SAM" id="Phobius"/>
    </source>
</evidence>
<organism evidence="2 3">
    <name type="scientific">Massilicoli timonensis</name>
    <dbReference type="NCBI Taxonomy" id="2015901"/>
    <lineage>
        <taxon>Bacteria</taxon>
        <taxon>Bacillati</taxon>
        <taxon>Bacillota</taxon>
        <taxon>Erysipelotrichia</taxon>
        <taxon>Erysipelotrichales</taxon>
        <taxon>Erysipelotrichaceae</taxon>
        <taxon>Massilicoli</taxon>
    </lineage>
</organism>
<accession>A0ABT1SJ30</accession>
<feature type="transmembrane region" description="Helical" evidence="1">
    <location>
        <begin position="155"/>
        <end position="175"/>
    </location>
</feature>
<dbReference type="RefSeq" id="WP_256197453.1">
    <property type="nucleotide sequence ID" value="NZ_JANGCH010000003.1"/>
</dbReference>
<keyword evidence="1" id="KW-0472">Membrane</keyword>
<feature type="transmembrane region" description="Helical" evidence="1">
    <location>
        <begin position="124"/>
        <end position="148"/>
    </location>
</feature>
<keyword evidence="1" id="KW-0812">Transmembrane</keyword>
<name>A0ABT1SJ30_9FIRM</name>
<gene>
    <name evidence="2" type="ORF">NE663_03010</name>
</gene>